<accession>A0ABT1JXI4</accession>
<protein>
    <submittedName>
        <fullName evidence="2">Uncharacterized protein</fullName>
    </submittedName>
</protein>
<feature type="transmembrane region" description="Helical" evidence="1">
    <location>
        <begin position="6"/>
        <end position="26"/>
    </location>
</feature>
<feature type="transmembrane region" description="Helical" evidence="1">
    <location>
        <begin position="123"/>
        <end position="144"/>
    </location>
</feature>
<reference evidence="2 3" key="1">
    <citation type="submission" date="2022-06" db="EMBL/GenBank/DDBJ databases">
        <title>Sequencing the genomes of 1000 actinobacteria strains.</title>
        <authorList>
            <person name="Klenk H.-P."/>
        </authorList>
    </citation>
    <scope>NUCLEOTIDE SEQUENCE [LARGE SCALE GENOMIC DNA]</scope>
    <source>
        <strain evidence="2 3">DSM 44170</strain>
    </source>
</reference>
<evidence type="ECO:0000313" key="2">
    <source>
        <dbReference type="EMBL" id="MCP2345951.1"/>
    </source>
</evidence>
<dbReference type="RefSeq" id="WP_253767941.1">
    <property type="nucleotide sequence ID" value="NZ_BAAAVE010000032.1"/>
</dbReference>
<sequence>MDNYDAGLALYIEGIAASIGASYFAVNPMLKFIAKYIGTSIGTILSSPGAINDEGNRSGDLGETVGKAAIMLKEAFDKVTDEQWEKMGREAAEQAKEKFGVEATDAKEVFDGMKDLLHSLANLSLAGAVVSGVVGATIVSLVLLSNATKVLGPLSASTDIATVGAGNSLMNLVRYVVGRNRLAFVTAASLTSGMAAIFMMRANSTAAKVTHPTGTKAPDFKQVYLPDLPRQDAKGRRFDG</sequence>
<gene>
    <name evidence="2" type="ORF">HD595_002073</name>
</gene>
<proteinExistence type="predicted"/>
<name>A0ABT1JXI4_9ACTN</name>
<evidence type="ECO:0000256" key="1">
    <source>
        <dbReference type="SAM" id="Phobius"/>
    </source>
</evidence>
<dbReference type="EMBL" id="JAMZEC010000001">
    <property type="protein sequence ID" value="MCP2345951.1"/>
    <property type="molecule type" value="Genomic_DNA"/>
</dbReference>
<keyword evidence="1" id="KW-0472">Membrane</keyword>
<dbReference type="Proteomes" id="UP001320766">
    <property type="component" value="Unassembled WGS sequence"/>
</dbReference>
<comment type="caution">
    <text evidence="2">The sequence shown here is derived from an EMBL/GenBank/DDBJ whole genome shotgun (WGS) entry which is preliminary data.</text>
</comment>
<organism evidence="2 3">
    <name type="scientific">Nonomuraea roseoviolacea subsp. carminata</name>
    <dbReference type="NCBI Taxonomy" id="160689"/>
    <lineage>
        <taxon>Bacteria</taxon>
        <taxon>Bacillati</taxon>
        <taxon>Actinomycetota</taxon>
        <taxon>Actinomycetes</taxon>
        <taxon>Streptosporangiales</taxon>
        <taxon>Streptosporangiaceae</taxon>
        <taxon>Nonomuraea</taxon>
    </lineage>
</organism>
<keyword evidence="1" id="KW-1133">Transmembrane helix</keyword>
<evidence type="ECO:0000313" key="3">
    <source>
        <dbReference type="Proteomes" id="UP001320766"/>
    </source>
</evidence>
<keyword evidence="3" id="KW-1185">Reference proteome</keyword>
<keyword evidence="1" id="KW-0812">Transmembrane</keyword>
<feature type="transmembrane region" description="Helical" evidence="1">
    <location>
        <begin position="182"/>
        <end position="200"/>
    </location>
</feature>